<dbReference type="EMBL" id="CAUYUE010000003">
    <property type="protein sequence ID" value="CAK0754366.1"/>
    <property type="molecule type" value="Genomic_DNA"/>
</dbReference>
<accession>A0AAV1HZ04</accession>
<sequence length="269" mass="29128">MHRPVIEMQHNARAAFVELMHGPLRLVKSHAFSGTPFRPARIATGLSDGYRLRSSTPRVSAQAAVSGSVAGQSTSLPEVELLKKATKDKSVPGGQLLSAIVSIEKQKLDMSSLAEIIGGQGKKGGKRWRLVFTAGKEAVNKATKGEKAGGLYFPIPAVQRWDTDAGEIENGTYFGLIAALTFKGPFEISGKKLSFDFHKLRLRLGPKWFEIGLKPGQLGTKKAEEDKKGPFFLFSYADDDILVARGRGGGVAYWQAVTPTWEAESGVNL</sequence>
<reference evidence="1 2" key="1">
    <citation type="submission" date="2023-10" db="EMBL/GenBank/DDBJ databases">
        <authorList>
            <person name="Maclean D."/>
            <person name="Macfadyen A."/>
        </authorList>
    </citation>
    <scope>NUCLEOTIDE SEQUENCE [LARGE SCALE GENOMIC DNA]</scope>
</reference>
<evidence type="ECO:0000313" key="2">
    <source>
        <dbReference type="Proteomes" id="UP001314263"/>
    </source>
</evidence>
<dbReference type="Proteomes" id="UP001314263">
    <property type="component" value="Unassembled WGS sequence"/>
</dbReference>
<evidence type="ECO:0008006" key="3">
    <source>
        <dbReference type="Google" id="ProtNLM"/>
    </source>
</evidence>
<dbReference type="PANTHER" id="PTHR35690:SF1">
    <property type="entry name" value="OS01G0363500 PROTEIN"/>
    <property type="match status" value="1"/>
</dbReference>
<protein>
    <recommendedName>
        <fullName evidence="3">Plastid lipid-associated protein/fibrillin conserved domain-containing protein</fullName>
    </recommendedName>
</protein>
<proteinExistence type="predicted"/>
<organism evidence="1 2">
    <name type="scientific">Coccomyxa viridis</name>
    <dbReference type="NCBI Taxonomy" id="1274662"/>
    <lineage>
        <taxon>Eukaryota</taxon>
        <taxon>Viridiplantae</taxon>
        <taxon>Chlorophyta</taxon>
        <taxon>core chlorophytes</taxon>
        <taxon>Trebouxiophyceae</taxon>
        <taxon>Trebouxiophyceae incertae sedis</taxon>
        <taxon>Coccomyxaceae</taxon>
        <taxon>Coccomyxa</taxon>
    </lineage>
</organism>
<dbReference type="PANTHER" id="PTHR35690">
    <property type="entry name" value="OS01G0363500 PROTEIN"/>
    <property type="match status" value="1"/>
</dbReference>
<dbReference type="AlphaFoldDB" id="A0AAV1HZ04"/>
<keyword evidence="2" id="KW-1185">Reference proteome</keyword>
<name>A0AAV1HZ04_9CHLO</name>
<comment type="caution">
    <text evidence="1">The sequence shown here is derived from an EMBL/GenBank/DDBJ whole genome shotgun (WGS) entry which is preliminary data.</text>
</comment>
<evidence type="ECO:0000313" key="1">
    <source>
        <dbReference type="EMBL" id="CAK0754366.1"/>
    </source>
</evidence>
<gene>
    <name evidence="1" type="ORF">CVIRNUC_002292</name>
</gene>